<comment type="caution">
    <text evidence="2">The sequence shown here is derived from an EMBL/GenBank/DDBJ whole genome shotgun (WGS) entry which is preliminary data.</text>
</comment>
<gene>
    <name evidence="2" type="ORF">NE848_05880</name>
</gene>
<evidence type="ECO:0000256" key="1">
    <source>
        <dbReference type="SAM" id="MobiDB-lite"/>
    </source>
</evidence>
<dbReference type="EMBL" id="JAMSCK010000002">
    <property type="protein sequence ID" value="MCM8568897.1"/>
    <property type="molecule type" value="Genomic_DNA"/>
</dbReference>
<dbReference type="Proteomes" id="UP001155077">
    <property type="component" value="Unassembled WGS sequence"/>
</dbReference>
<dbReference type="RefSeq" id="WP_252111397.1">
    <property type="nucleotide sequence ID" value="NZ_JAMSCK010000002.1"/>
</dbReference>
<reference evidence="2" key="1">
    <citation type="submission" date="2022-06" db="EMBL/GenBank/DDBJ databases">
        <title>Gramella sediminis sp. nov., isolated from deep-sea sediment of the Indian Ocean.</title>
        <authorList>
            <person name="Yang L."/>
        </authorList>
    </citation>
    <scope>NUCLEOTIDE SEQUENCE</scope>
    <source>
        <strain evidence="2">HMD3159</strain>
    </source>
</reference>
<protein>
    <submittedName>
        <fullName evidence="2">Uncharacterized protein</fullName>
    </submittedName>
</protein>
<evidence type="ECO:0000313" key="3">
    <source>
        <dbReference type="Proteomes" id="UP001155077"/>
    </source>
</evidence>
<keyword evidence="3" id="KW-1185">Reference proteome</keyword>
<accession>A0ABT0YZJ4</accession>
<feature type="region of interest" description="Disordered" evidence="1">
    <location>
        <begin position="36"/>
        <end position="56"/>
    </location>
</feature>
<evidence type="ECO:0000313" key="2">
    <source>
        <dbReference type="EMBL" id="MCM8568897.1"/>
    </source>
</evidence>
<name>A0ABT0YZJ4_9FLAO</name>
<organism evidence="2 3">
    <name type="scientific">Gramella jeungdoensis</name>
    <dbReference type="NCBI Taxonomy" id="708091"/>
    <lineage>
        <taxon>Bacteria</taxon>
        <taxon>Pseudomonadati</taxon>
        <taxon>Bacteroidota</taxon>
        <taxon>Flavobacteriia</taxon>
        <taxon>Flavobacteriales</taxon>
        <taxon>Flavobacteriaceae</taxon>
        <taxon>Christiangramia</taxon>
    </lineage>
</organism>
<proteinExistence type="predicted"/>
<sequence length="89" mass="10046">MKTFKITGINPEQSKDLKVVSLPKLRRLLRKLASATEDHLNRNNQHNSDGFGKDPLDSEELLMTSYVAEGRIQSASYAPLEDLIEDLHP</sequence>